<dbReference type="Pfam" id="PF12706">
    <property type="entry name" value="Lactamase_B_2"/>
    <property type="match status" value="1"/>
</dbReference>
<dbReference type="RefSeq" id="WP_015707885.1">
    <property type="nucleotide sequence ID" value="NC_015578.1"/>
</dbReference>
<evidence type="ECO:0000313" key="2">
    <source>
        <dbReference type="EMBL" id="AEF85922.1"/>
    </source>
</evidence>
<dbReference type="AlphaFoldDB" id="F5YHY8"/>
<accession>F5YHY8</accession>
<dbReference type="OrthoDB" id="9800940at2"/>
<organism evidence="2 3">
    <name type="scientific">Treponema primitia (strain ATCC BAA-887 / DSM 12427 / ZAS-2)</name>
    <dbReference type="NCBI Taxonomy" id="545694"/>
    <lineage>
        <taxon>Bacteria</taxon>
        <taxon>Pseudomonadati</taxon>
        <taxon>Spirochaetota</taxon>
        <taxon>Spirochaetia</taxon>
        <taxon>Spirochaetales</taxon>
        <taxon>Treponemataceae</taxon>
        <taxon>Treponema</taxon>
    </lineage>
</organism>
<dbReference type="eggNOG" id="COG1235">
    <property type="taxonomic scope" value="Bacteria"/>
</dbReference>
<gene>
    <name evidence="2" type="ordered locus">TREPR_2318</name>
</gene>
<dbReference type="InterPro" id="IPR001279">
    <property type="entry name" value="Metallo-B-lactamas"/>
</dbReference>
<dbReference type="SUPFAM" id="SSF56281">
    <property type="entry name" value="Metallo-hydrolase/oxidoreductase"/>
    <property type="match status" value="1"/>
</dbReference>
<dbReference type="Gene3D" id="3.60.15.10">
    <property type="entry name" value="Ribonuclease Z/Hydroxyacylglutathione hydrolase-like"/>
    <property type="match status" value="1"/>
</dbReference>
<proteinExistence type="predicted"/>
<dbReference type="KEGG" id="tpi:TREPR_2318"/>
<sequence>MRIQFWGVRGSLPAPQLPSQIKSKISAIMERISPEDIASPESRERFLAELPPWLFGTVGGNTPCVSLTAGDTRNRLVFDCGSGLRELGNAVAGEQPKPLHYDILLSHLHWDHLQGLPFFGPAYDPAVSLDFYSPMNNLENALNVQMSSPYFPVHMQAMGSRKDFHLLEGPIELGDMAISYFKNNHPGNSYSFLVNDGKHRFIYATDTELSPADFIKNEQNAAFFENADMIVLDSQYTLGEAIQKYNWGHSAFSMGVDFAANWGIKHLVLFHHDPTYDDRKLFNILQSARWYTERMNIKGIKISLAMEGMEIIL</sequence>
<dbReference type="PANTHER" id="PTHR42663">
    <property type="entry name" value="HYDROLASE C777.06C-RELATED-RELATED"/>
    <property type="match status" value="1"/>
</dbReference>
<evidence type="ECO:0000259" key="1">
    <source>
        <dbReference type="Pfam" id="PF12706"/>
    </source>
</evidence>
<dbReference type="InterPro" id="IPR036866">
    <property type="entry name" value="RibonucZ/Hydroxyglut_hydro"/>
</dbReference>
<reference evidence="2 3" key="2">
    <citation type="journal article" date="2011" name="ISME J.">
        <title>RNA-seq reveals cooperative metabolic interactions between two termite-gut spirochete species in co-culture.</title>
        <authorList>
            <person name="Rosenthal A.Z."/>
            <person name="Matson E.G."/>
            <person name="Eldar A."/>
            <person name="Leadbetter J.R."/>
        </authorList>
    </citation>
    <scope>NUCLEOTIDE SEQUENCE [LARGE SCALE GENOMIC DNA]</scope>
    <source>
        <strain evidence="3">ATCC BAA-887 / DSM 12427 / ZAS-2</strain>
    </source>
</reference>
<reference evidence="3" key="1">
    <citation type="submission" date="2009-12" db="EMBL/GenBank/DDBJ databases">
        <title>Complete sequence of Treponema primitia strain ZAS-2.</title>
        <authorList>
            <person name="Tetu S.G."/>
            <person name="Matson E."/>
            <person name="Ren Q."/>
            <person name="Seshadri R."/>
            <person name="Elbourne L."/>
            <person name="Hassan K.A."/>
            <person name="Durkin A."/>
            <person name="Radune D."/>
            <person name="Mohamoud Y."/>
            <person name="Shay R."/>
            <person name="Jin S."/>
            <person name="Zhang X."/>
            <person name="Lucey K."/>
            <person name="Ballor N.R."/>
            <person name="Ottesen E."/>
            <person name="Rosenthal R."/>
            <person name="Allen A."/>
            <person name="Leadbetter J.R."/>
            <person name="Paulsen I.T."/>
        </authorList>
    </citation>
    <scope>NUCLEOTIDE SEQUENCE [LARGE SCALE GENOMIC DNA]</scope>
    <source>
        <strain evidence="3">ATCC BAA-887 / DSM 12427 / ZAS-2</strain>
    </source>
</reference>
<name>F5YHY8_TREPZ</name>
<dbReference type="CDD" id="cd07715">
    <property type="entry name" value="TaR3-like_MBL-fold"/>
    <property type="match status" value="1"/>
</dbReference>
<evidence type="ECO:0000313" key="3">
    <source>
        <dbReference type="Proteomes" id="UP000009223"/>
    </source>
</evidence>
<dbReference type="STRING" id="545694.TREPR_2318"/>
<dbReference type="Proteomes" id="UP000009223">
    <property type="component" value="Chromosome"/>
</dbReference>
<feature type="domain" description="Metallo-beta-lactamase" evidence="1">
    <location>
        <begin position="74"/>
        <end position="272"/>
    </location>
</feature>
<dbReference type="HOGENOM" id="CLU_031317_1_0_12"/>
<dbReference type="EMBL" id="CP001843">
    <property type="protein sequence ID" value="AEF85922.1"/>
    <property type="molecule type" value="Genomic_DNA"/>
</dbReference>
<protein>
    <submittedName>
        <fullName evidence="2">Metallo-beta-lactamase family protein</fullName>
    </submittedName>
</protein>
<dbReference type="PANTHER" id="PTHR42663:SF4">
    <property type="entry name" value="SLL1036 PROTEIN"/>
    <property type="match status" value="1"/>
</dbReference>
<keyword evidence="3" id="KW-1185">Reference proteome</keyword>